<reference evidence="3" key="1">
    <citation type="submission" date="2018-09" db="EMBL/GenBank/DDBJ databases">
        <authorList>
            <person name="Livingstone P.G."/>
            <person name="Whitworth D.E."/>
        </authorList>
    </citation>
    <scope>NUCLEOTIDE SEQUENCE [LARGE SCALE GENOMIC DNA]</scope>
    <source>
        <strain evidence="3">CA054A</strain>
    </source>
</reference>
<gene>
    <name evidence="2" type="ORF">D7V88_22905</name>
</gene>
<dbReference type="InterPro" id="IPR012433">
    <property type="entry name" value="Imm11"/>
</dbReference>
<dbReference type="AlphaFoldDB" id="A0A3A8IKM4"/>
<keyword evidence="3" id="KW-1185">Reference proteome</keyword>
<name>A0A3A8IKM4_9BACT</name>
<sequence>MMNFFRLSTLGDLNDKELALIDGPPEGMELRSYCMSEGDSSSRFYPKDAKIALQADHPGIKLSSLLGNTSRYLVVHASVKEVISAQCQDLEVEYLPFDLFDHRKRLYIRDYFIINPIGTRDCLDVAASGVKIGPEGSVIHVARFVLDPKKVAPLPALFRPKEEPSVYLVSEALAVALKEKKFTNLQLEPLLSSPNA</sequence>
<accession>A0A3A8IKM4</accession>
<dbReference type="EMBL" id="RAVZ01000166">
    <property type="protein sequence ID" value="RKG84017.1"/>
    <property type="molecule type" value="Genomic_DNA"/>
</dbReference>
<feature type="domain" description="Immunity MXAN-0049 protein" evidence="1">
    <location>
        <begin position="71"/>
        <end position="188"/>
    </location>
</feature>
<evidence type="ECO:0000313" key="3">
    <source>
        <dbReference type="Proteomes" id="UP000268094"/>
    </source>
</evidence>
<dbReference type="RefSeq" id="WP_120542779.1">
    <property type="nucleotide sequence ID" value="NZ_RAVZ01000166.1"/>
</dbReference>
<evidence type="ECO:0000313" key="2">
    <source>
        <dbReference type="EMBL" id="RKG84017.1"/>
    </source>
</evidence>
<dbReference type="OrthoDB" id="5516602at2"/>
<protein>
    <recommendedName>
        <fullName evidence="1">Immunity MXAN-0049 protein domain-containing protein</fullName>
    </recommendedName>
</protein>
<dbReference type="Proteomes" id="UP000268094">
    <property type="component" value="Unassembled WGS sequence"/>
</dbReference>
<proteinExistence type="predicted"/>
<dbReference type="Pfam" id="PF07791">
    <property type="entry name" value="Imm11"/>
    <property type="match status" value="1"/>
</dbReference>
<organism evidence="2 3">
    <name type="scientific">Corallococcus terminator</name>
    <dbReference type="NCBI Taxonomy" id="2316733"/>
    <lineage>
        <taxon>Bacteria</taxon>
        <taxon>Pseudomonadati</taxon>
        <taxon>Myxococcota</taxon>
        <taxon>Myxococcia</taxon>
        <taxon>Myxococcales</taxon>
        <taxon>Cystobacterineae</taxon>
        <taxon>Myxococcaceae</taxon>
        <taxon>Corallococcus</taxon>
    </lineage>
</organism>
<evidence type="ECO:0000259" key="1">
    <source>
        <dbReference type="Pfam" id="PF07791"/>
    </source>
</evidence>
<comment type="caution">
    <text evidence="2">The sequence shown here is derived from an EMBL/GenBank/DDBJ whole genome shotgun (WGS) entry which is preliminary data.</text>
</comment>